<organism evidence="1 2">
    <name type="scientific">Mesorhizobium australicum</name>
    <dbReference type="NCBI Taxonomy" id="536018"/>
    <lineage>
        <taxon>Bacteria</taxon>
        <taxon>Pseudomonadati</taxon>
        <taxon>Pseudomonadota</taxon>
        <taxon>Alphaproteobacteria</taxon>
        <taxon>Hyphomicrobiales</taxon>
        <taxon>Phyllobacteriaceae</taxon>
        <taxon>Mesorhizobium</taxon>
    </lineage>
</organism>
<proteinExistence type="predicted"/>
<accession>A0ACC6SUU8</accession>
<sequence>MNFCVSSTVAWSRLFFDHHGTVDNYIGDCIMATFGVPQASHDDATRAIQCAEAMIAALEDWNVQRVSRGYPPLDVRIGAQYGAVVIGAVGSERNLSFAVVGDTVNVASRLQSLCREVQANICFGSRLIEAAKAESPATQLNARDHGPVSIRGRDEPVHVWVEHRAENQGPVAVSA</sequence>
<evidence type="ECO:0000313" key="1">
    <source>
        <dbReference type="EMBL" id="MER9283512.1"/>
    </source>
</evidence>
<keyword evidence="2" id="KW-1185">Reference proteome</keyword>
<evidence type="ECO:0000313" key="2">
    <source>
        <dbReference type="Proteomes" id="UP001480082"/>
    </source>
</evidence>
<reference evidence="1 2" key="1">
    <citation type="journal article" date="2024" name="Proc. Natl. Acad. Sci. U.S.A.">
        <title>The evolutionary genomics of adaptation to stress in wild rhizobium bacteria.</title>
        <authorList>
            <person name="Kehlet-Delgado H."/>
            <person name="Montoya A.P."/>
            <person name="Jensen K.T."/>
            <person name="Wendlandt C.E."/>
            <person name="Dexheimer C."/>
            <person name="Roberts M."/>
            <person name="Torres Martinez L."/>
            <person name="Friesen M.L."/>
            <person name="Griffitts J.S."/>
            <person name="Porter S.S."/>
        </authorList>
    </citation>
    <scope>NUCLEOTIDE SEQUENCE [LARGE SCALE GENOMIC DNA]</scope>
    <source>
        <strain evidence="1 2">M0468</strain>
    </source>
</reference>
<protein>
    <submittedName>
        <fullName evidence="1">Adenylate/guanylate cyclase domain-containing protein</fullName>
    </submittedName>
</protein>
<dbReference type="EMBL" id="JAMYRI010000003">
    <property type="protein sequence ID" value="MER9283512.1"/>
    <property type="molecule type" value="Genomic_DNA"/>
</dbReference>
<comment type="caution">
    <text evidence="1">The sequence shown here is derived from an EMBL/GenBank/DDBJ whole genome shotgun (WGS) entry which is preliminary data.</text>
</comment>
<name>A0ACC6SUU8_9HYPH</name>
<gene>
    <name evidence="1" type="ORF">NKI81_06000</name>
</gene>
<dbReference type="Proteomes" id="UP001480082">
    <property type="component" value="Unassembled WGS sequence"/>
</dbReference>